<dbReference type="PANTHER" id="PTHR43252:SF2">
    <property type="entry name" value="TRANSCRIPTION REGULATOR, PADR-LIKE FAMILY"/>
    <property type="match status" value="1"/>
</dbReference>
<accession>A0A172TFA4</accession>
<dbReference type="SUPFAM" id="SSF46785">
    <property type="entry name" value="Winged helix' DNA-binding domain"/>
    <property type="match status" value="1"/>
</dbReference>
<dbReference type="InterPro" id="IPR036390">
    <property type="entry name" value="WH_DNA-bd_sf"/>
</dbReference>
<evidence type="ECO:0008006" key="5">
    <source>
        <dbReference type="Google" id="ProtNLM"/>
    </source>
</evidence>
<dbReference type="RefSeq" id="WP_068604499.1">
    <property type="nucleotide sequence ID" value="NZ_CP011388.1"/>
</dbReference>
<protein>
    <recommendedName>
        <fullName evidence="5">PadR family transcriptional regulator</fullName>
    </recommendedName>
</protein>
<dbReference type="AlphaFoldDB" id="A0A172TFA4"/>
<dbReference type="KEGG" id="pswu:SY83_04085"/>
<sequence>MNTLSYGLLGLLARASRSGYELMQYIQPFWQAKHSQIYPLLAKMEQEGYVTHEVVLQSDKPDKKVYSITSKGSDKLKIWINEPTTEPVLRDEMMLKAYSLWLTDPESAVRLFSSRAQMYADKLAYYENLMQGLKERESETSYLSPASPAFGRYILLQKALDNSKNGQNWCEWVLSMLKNG</sequence>
<evidence type="ECO:0000259" key="2">
    <source>
        <dbReference type="Pfam" id="PF10400"/>
    </source>
</evidence>
<evidence type="ECO:0000313" key="4">
    <source>
        <dbReference type="Proteomes" id="UP000076927"/>
    </source>
</evidence>
<reference evidence="3 4" key="1">
    <citation type="submission" date="2015-01" db="EMBL/GenBank/DDBJ databases">
        <title>Paenibacillus swuensis/DY6/whole genome sequencing.</title>
        <authorList>
            <person name="Kim M.K."/>
            <person name="Srinivasan S."/>
            <person name="Lee J.-J."/>
        </authorList>
    </citation>
    <scope>NUCLEOTIDE SEQUENCE [LARGE SCALE GENOMIC DNA]</scope>
    <source>
        <strain evidence="3 4">DY6</strain>
    </source>
</reference>
<dbReference type="STRING" id="1178515.SY83_04085"/>
<organism evidence="3 4">
    <name type="scientific">Paenibacillus swuensis</name>
    <dbReference type="NCBI Taxonomy" id="1178515"/>
    <lineage>
        <taxon>Bacteria</taxon>
        <taxon>Bacillati</taxon>
        <taxon>Bacillota</taxon>
        <taxon>Bacilli</taxon>
        <taxon>Bacillales</taxon>
        <taxon>Paenibacillaceae</taxon>
        <taxon>Paenibacillus</taxon>
    </lineage>
</organism>
<name>A0A172TFA4_9BACL</name>
<feature type="domain" description="Transcription regulator PadR N-terminal" evidence="1">
    <location>
        <begin position="8"/>
        <end position="77"/>
    </location>
</feature>
<keyword evidence="4" id="KW-1185">Reference proteome</keyword>
<dbReference type="PATRIC" id="fig|1178515.4.peg.813"/>
<gene>
    <name evidence="3" type="ORF">SY83_04085</name>
</gene>
<dbReference type="InterPro" id="IPR018309">
    <property type="entry name" value="Tscrpt_reg_PadR_C"/>
</dbReference>
<dbReference type="InterPro" id="IPR036388">
    <property type="entry name" value="WH-like_DNA-bd_sf"/>
</dbReference>
<dbReference type="InterPro" id="IPR005149">
    <property type="entry name" value="Tscrpt_reg_PadR_N"/>
</dbReference>
<dbReference type="OrthoDB" id="9783723at2"/>
<evidence type="ECO:0000259" key="1">
    <source>
        <dbReference type="Pfam" id="PF03551"/>
    </source>
</evidence>
<dbReference type="Gene3D" id="6.10.140.190">
    <property type="match status" value="1"/>
</dbReference>
<dbReference type="PANTHER" id="PTHR43252">
    <property type="entry name" value="TRANSCRIPTIONAL REGULATOR YQJI"/>
    <property type="match status" value="1"/>
</dbReference>
<dbReference type="Gene3D" id="1.10.10.10">
    <property type="entry name" value="Winged helix-like DNA-binding domain superfamily/Winged helix DNA-binding domain"/>
    <property type="match status" value="1"/>
</dbReference>
<evidence type="ECO:0000313" key="3">
    <source>
        <dbReference type="EMBL" id="ANE45616.1"/>
    </source>
</evidence>
<dbReference type="Pfam" id="PF03551">
    <property type="entry name" value="PadR"/>
    <property type="match status" value="1"/>
</dbReference>
<dbReference type="Proteomes" id="UP000076927">
    <property type="component" value="Chromosome"/>
</dbReference>
<dbReference type="Pfam" id="PF10400">
    <property type="entry name" value="Vir_act_alpha_C"/>
    <property type="match status" value="1"/>
</dbReference>
<dbReference type="EMBL" id="CP011388">
    <property type="protein sequence ID" value="ANE45616.1"/>
    <property type="molecule type" value="Genomic_DNA"/>
</dbReference>
<feature type="domain" description="Transcription regulator PadR C-terminal" evidence="2">
    <location>
        <begin position="89"/>
        <end position="178"/>
    </location>
</feature>
<proteinExistence type="predicted"/>